<keyword evidence="1" id="KW-0547">Nucleotide-binding</keyword>
<comment type="caution">
    <text evidence="4">The sequence shown here is derived from an EMBL/GenBank/DDBJ whole genome shotgun (WGS) entry which is preliminary data.</text>
</comment>
<evidence type="ECO:0000259" key="3">
    <source>
        <dbReference type="Pfam" id="PF00501"/>
    </source>
</evidence>
<dbReference type="InterPro" id="IPR000873">
    <property type="entry name" value="AMP-dep_synth/lig_dom"/>
</dbReference>
<dbReference type="AlphaFoldDB" id="A0A433ZSG8"/>
<dbReference type="OrthoDB" id="9803968at2"/>
<accession>A0A433ZSG8</accession>
<dbReference type="CDD" id="cd05907">
    <property type="entry name" value="VL_LC_FACS_like"/>
    <property type="match status" value="1"/>
</dbReference>
<dbReference type="InterPro" id="IPR020845">
    <property type="entry name" value="AMP-binding_CS"/>
</dbReference>
<proteinExistence type="predicted"/>
<dbReference type="PANTHER" id="PTHR43272">
    <property type="entry name" value="LONG-CHAIN-FATTY-ACID--COA LIGASE"/>
    <property type="match status" value="1"/>
</dbReference>
<name>A0A433ZSG8_MORMO</name>
<organism evidence="4 5">
    <name type="scientific">Morganella morganii</name>
    <name type="common">Proteus morganii</name>
    <dbReference type="NCBI Taxonomy" id="582"/>
    <lineage>
        <taxon>Bacteria</taxon>
        <taxon>Pseudomonadati</taxon>
        <taxon>Pseudomonadota</taxon>
        <taxon>Gammaproteobacteria</taxon>
        <taxon>Enterobacterales</taxon>
        <taxon>Morganellaceae</taxon>
        <taxon>Morganella</taxon>
    </lineage>
</organism>
<dbReference type="Pfam" id="PF23562">
    <property type="entry name" value="AMP-binding_C_3"/>
    <property type="match status" value="1"/>
</dbReference>
<dbReference type="EMBL" id="NRQY01000001">
    <property type="protein sequence ID" value="RUT65061.1"/>
    <property type="molecule type" value="Genomic_DNA"/>
</dbReference>
<dbReference type="Gene3D" id="3.40.50.12780">
    <property type="entry name" value="N-terminal domain of ligase-like"/>
    <property type="match status" value="1"/>
</dbReference>
<dbReference type="GO" id="GO:0004467">
    <property type="term" value="F:long-chain fatty acid-CoA ligase activity"/>
    <property type="evidence" value="ECO:0007669"/>
    <property type="project" value="TreeGrafter"/>
</dbReference>
<dbReference type="InterPro" id="IPR042099">
    <property type="entry name" value="ANL_N_sf"/>
</dbReference>
<dbReference type="GO" id="GO:0005524">
    <property type="term" value="F:ATP binding"/>
    <property type="evidence" value="ECO:0007669"/>
    <property type="project" value="UniProtKB-KW"/>
</dbReference>
<dbReference type="PROSITE" id="PS00455">
    <property type="entry name" value="AMP_BINDING"/>
    <property type="match status" value="1"/>
</dbReference>
<evidence type="ECO:0000256" key="2">
    <source>
        <dbReference type="ARBA" id="ARBA00022840"/>
    </source>
</evidence>
<evidence type="ECO:0000256" key="1">
    <source>
        <dbReference type="ARBA" id="ARBA00022741"/>
    </source>
</evidence>
<sequence length="602" mass="68292">MTITNLHHYHLVTRLQQQKQRRGDKIALRQWCEQGQHIDFTWQQAGTFSENLAEALLAEGVAVQENVAVFSHNSALWTLTDLAILQCRAIVVPLYATSSDDQAAYILNDAQVRILFVDGQKQAEIALSLLSLCPSLQKIIIMNPENTAIPSHPAVCTLRQFMNGHDGSYAEELDQRIADCSLDDLFTLIYTSGTTGEPKGVMLDYRNMAAQLYLHDERLTLTEDDVSLCFLPLTHVFERAWSFYVMHTGALNVYLSDTNLVRKAMVSVKPSVMCAVPRFYEKVFSGIYEKVAQAPWYKRALFHWAVRTGKKTLDAQQRGEKQSRLAVWCDQFAQKKVLGKLRDVLGGNVRFLPAAGARLDDEIIRFFLAIGINVKYGYGMTETCATVSCWENSGYQLGSIGVPLPDVEVRIGEENEIQVRGPVVMRGYYNKPEETRQAFTDDGWLRTGDAGALDEQGNLFITERLKDLMKTSNGKYIAPQMLEGTLGQDRFIEHIAVVADARKFVSALIVPCFDTLEEHARALNLKYHDRMELLKNSQIVALFESRLKELQKNVAAFHQVKRFTLLPQNFSMELGELTPTLKLRRKVIAQRYQREIESMYTE</sequence>
<evidence type="ECO:0000313" key="4">
    <source>
        <dbReference type="EMBL" id="RUT65061.1"/>
    </source>
</evidence>
<feature type="domain" description="AMP-dependent synthetase/ligase" evidence="3">
    <location>
        <begin position="16"/>
        <end position="429"/>
    </location>
</feature>
<protein>
    <submittedName>
        <fullName evidence="4">Long-chain fatty acid--CoA ligase</fullName>
    </submittedName>
</protein>
<keyword evidence="4" id="KW-0436">Ligase</keyword>
<reference evidence="4 5" key="1">
    <citation type="submission" date="2017-08" db="EMBL/GenBank/DDBJ databases">
        <title>Draft genome sequence of pheromone producing symbiont Morganella morganii, of the female New Zealand grass grub Costelytra giveni.</title>
        <authorList>
            <person name="Laugraud A."/>
            <person name="Young S.D."/>
            <person name="Hurst M.H."/>
        </authorList>
    </citation>
    <scope>NUCLEOTIDE SEQUENCE [LARGE SCALE GENOMIC DNA]</scope>
    <source>
        <strain evidence="4 5">MMsCG</strain>
    </source>
</reference>
<evidence type="ECO:0000313" key="5">
    <source>
        <dbReference type="Proteomes" id="UP000286908"/>
    </source>
</evidence>
<keyword evidence="2" id="KW-0067">ATP-binding</keyword>
<dbReference type="GO" id="GO:0016020">
    <property type="term" value="C:membrane"/>
    <property type="evidence" value="ECO:0007669"/>
    <property type="project" value="TreeGrafter"/>
</dbReference>
<dbReference type="PANTHER" id="PTHR43272:SF33">
    <property type="entry name" value="AMP-BINDING DOMAIN-CONTAINING PROTEIN-RELATED"/>
    <property type="match status" value="1"/>
</dbReference>
<dbReference type="Pfam" id="PF00501">
    <property type="entry name" value="AMP-binding"/>
    <property type="match status" value="1"/>
</dbReference>
<gene>
    <name evidence="4" type="ORF">CKG00_00590</name>
</gene>
<dbReference type="SUPFAM" id="SSF56801">
    <property type="entry name" value="Acetyl-CoA synthetase-like"/>
    <property type="match status" value="1"/>
</dbReference>
<dbReference type="Proteomes" id="UP000286908">
    <property type="component" value="Unassembled WGS sequence"/>
</dbReference>